<feature type="transmembrane region" description="Helical" evidence="6">
    <location>
        <begin position="725"/>
        <end position="744"/>
    </location>
</feature>
<dbReference type="PANTHER" id="PTHR43077">
    <property type="entry name" value="TRANSPORT PERMEASE YVFS-RELATED"/>
    <property type="match status" value="1"/>
</dbReference>
<feature type="transmembrane region" description="Helical" evidence="6">
    <location>
        <begin position="783"/>
        <end position="803"/>
    </location>
</feature>
<dbReference type="InterPro" id="IPR017501">
    <property type="entry name" value="Phage_infect_YhgE_C"/>
</dbReference>
<protein>
    <recommendedName>
        <fullName evidence="7">ABC-2 type transporter transmembrane domain-containing protein</fullName>
    </recommendedName>
</protein>
<dbReference type="EMBL" id="QCZG01000036">
    <property type="protein sequence ID" value="PWA08513.1"/>
    <property type="molecule type" value="Genomic_DNA"/>
</dbReference>
<feature type="transmembrane region" description="Helical" evidence="6">
    <location>
        <begin position="24"/>
        <end position="47"/>
    </location>
</feature>
<dbReference type="NCBIfam" id="TIGR03062">
    <property type="entry name" value="pip_yhgE_Cterm"/>
    <property type="match status" value="1"/>
</dbReference>
<reference evidence="8 9" key="1">
    <citation type="submission" date="2018-04" db="EMBL/GenBank/DDBJ databases">
        <title>Camelliibacillus theae gen. nov., sp. nov., isolated from Pu'er tea.</title>
        <authorList>
            <person name="Niu L."/>
        </authorList>
    </citation>
    <scope>NUCLEOTIDE SEQUENCE [LARGE SCALE GENOMIC DNA]</scope>
    <source>
        <strain evidence="8 9">T8</strain>
    </source>
</reference>
<keyword evidence="4 6" id="KW-0472">Membrane</keyword>
<feature type="region of interest" description="Disordered" evidence="5">
    <location>
        <begin position="533"/>
        <end position="565"/>
    </location>
</feature>
<evidence type="ECO:0000313" key="9">
    <source>
        <dbReference type="Proteomes" id="UP000245998"/>
    </source>
</evidence>
<keyword evidence="2 6" id="KW-0812">Transmembrane</keyword>
<dbReference type="PANTHER" id="PTHR43077:SF5">
    <property type="entry name" value="PHAGE INFECTION PROTEIN"/>
    <property type="match status" value="1"/>
</dbReference>
<dbReference type="NCBIfam" id="TIGR03061">
    <property type="entry name" value="pip_yhgE_Nterm"/>
    <property type="match status" value="1"/>
</dbReference>
<dbReference type="SUPFAM" id="SSF101967">
    <property type="entry name" value="Adhesin YadA, collagen-binding domain"/>
    <property type="match status" value="1"/>
</dbReference>
<accession>A0A2U1JUK6</accession>
<proteinExistence type="predicted"/>
<dbReference type="Pfam" id="PF12698">
    <property type="entry name" value="ABC2_membrane_3"/>
    <property type="match status" value="1"/>
</dbReference>
<feature type="transmembrane region" description="Helical" evidence="6">
    <location>
        <begin position="756"/>
        <end position="777"/>
    </location>
</feature>
<comment type="caution">
    <text evidence="8">The sequence shown here is derived from an EMBL/GenBank/DDBJ whole genome shotgun (WGS) entry which is preliminary data.</text>
</comment>
<feature type="region of interest" description="Disordered" evidence="5">
    <location>
        <begin position="228"/>
        <end position="247"/>
    </location>
</feature>
<dbReference type="NCBIfam" id="TIGR03057">
    <property type="entry name" value="xxxLxxG_by_4"/>
    <property type="match status" value="3"/>
</dbReference>
<dbReference type="OrthoDB" id="9811483at2"/>
<evidence type="ECO:0000259" key="7">
    <source>
        <dbReference type="Pfam" id="PF12698"/>
    </source>
</evidence>
<evidence type="ECO:0000256" key="4">
    <source>
        <dbReference type="ARBA" id="ARBA00023136"/>
    </source>
</evidence>
<dbReference type="InterPro" id="IPR013525">
    <property type="entry name" value="ABC2_TM"/>
</dbReference>
<feature type="transmembrane region" description="Helical" evidence="6">
    <location>
        <begin position="625"/>
        <end position="645"/>
    </location>
</feature>
<feature type="domain" description="ABC-2 type transporter transmembrane" evidence="7">
    <location>
        <begin position="30"/>
        <end position="797"/>
    </location>
</feature>
<dbReference type="Gene3D" id="3.40.1710.10">
    <property type="entry name" value="abc type-2 transporter like domain"/>
    <property type="match status" value="1"/>
</dbReference>
<dbReference type="Proteomes" id="UP000245998">
    <property type="component" value="Unassembled WGS sequence"/>
</dbReference>
<dbReference type="GO" id="GO:0140359">
    <property type="term" value="F:ABC-type transporter activity"/>
    <property type="evidence" value="ECO:0007669"/>
    <property type="project" value="InterPro"/>
</dbReference>
<feature type="transmembrane region" description="Helical" evidence="6">
    <location>
        <begin position="665"/>
        <end position="687"/>
    </location>
</feature>
<evidence type="ECO:0000256" key="3">
    <source>
        <dbReference type="ARBA" id="ARBA00022989"/>
    </source>
</evidence>
<dbReference type="InterPro" id="IPR023908">
    <property type="entry name" value="xxxLxxG_rpt"/>
</dbReference>
<evidence type="ECO:0000256" key="5">
    <source>
        <dbReference type="SAM" id="MobiDB-lite"/>
    </source>
</evidence>
<evidence type="ECO:0000256" key="6">
    <source>
        <dbReference type="SAM" id="Phobius"/>
    </source>
</evidence>
<evidence type="ECO:0000313" key="8">
    <source>
        <dbReference type="EMBL" id="PWA08513.1"/>
    </source>
</evidence>
<dbReference type="AlphaFoldDB" id="A0A2U1JUK6"/>
<dbReference type="InterPro" id="IPR017500">
    <property type="entry name" value="Phage_infect_YhgE_N"/>
</dbReference>
<name>A0A2U1JUK6_9BACI</name>
<keyword evidence="3 6" id="KW-1133">Transmembrane helix</keyword>
<comment type="subcellular location">
    <subcellularLocation>
        <location evidence="1">Membrane</location>
        <topology evidence="1">Multi-pass membrane protein</topology>
    </subcellularLocation>
</comment>
<dbReference type="InterPro" id="IPR051328">
    <property type="entry name" value="T7SS_ABC-Transporter"/>
</dbReference>
<dbReference type="GO" id="GO:0016020">
    <property type="term" value="C:membrane"/>
    <property type="evidence" value="ECO:0007669"/>
    <property type="project" value="UniProtKB-SubCell"/>
</dbReference>
<dbReference type="InterPro" id="IPR011049">
    <property type="entry name" value="Serralysin-like_metalloprot_C"/>
</dbReference>
<evidence type="ECO:0000256" key="2">
    <source>
        <dbReference type="ARBA" id="ARBA00022692"/>
    </source>
</evidence>
<organism evidence="8 9">
    <name type="scientific">Pueribacillus theae</name>
    <dbReference type="NCBI Taxonomy" id="2171751"/>
    <lineage>
        <taxon>Bacteria</taxon>
        <taxon>Bacillati</taxon>
        <taxon>Bacillota</taxon>
        <taxon>Bacilli</taxon>
        <taxon>Bacillales</taxon>
        <taxon>Bacillaceae</taxon>
        <taxon>Pueribacillus</taxon>
    </lineage>
</organism>
<evidence type="ECO:0000256" key="1">
    <source>
        <dbReference type="ARBA" id="ARBA00004141"/>
    </source>
</evidence>
<sequence length="818" mass="89445">MKSEGIELKQLKHEFLAVIKNKKIFIPILAVMLVPVLYSGLFLWAFWDPYEKLEEIPVAVVNNDKGAVYNDEKLELGNELVDKLKEEPEFNWHFVDREAAEKGLKDEKYYMMIEIPKNFSEHATTLMDDTPKKLDLIYVPNESYNFLSSQIGETAMLHIEMALEEKITETYAETMFDKIKEVADGLEEASEATEELKDGAGELQNGSEELRHNLKTLAGKSIEFTNGVESAQSGSRDLANGSKKLSNGLNELNEGSGKLLNASKDVQKGTKELAEGIAQANNGLEEMRKKVPELVTGTKQVQDGLAQFQNELPKQMAQKINGQLEESSKAMNNGLSELENGVVNGLNGQLAPGLVNGISSAMADEIINSQKAQVQQISQVLLQNGVDEQTVATIVGGLQEKAPSRESLQNQIRGKLEPQVKGAINETTKSIHGGFAQYTSEVNAKTKHATAGLEEQIKQAVNPTFEQLQGGLTAINSGQKTLQNGVNQLADGTNQLKAGSNKLASGQNEYVDNMQLFSQKFLEAKSGSNDLATGAGQLSDGMNELKDGSSKLSDGSNKLADGSEKLTDGVGQLVEGTEEFNDKMHDAADEAKDVNSNEDTYNMMANPVDTKNEKINEVPNYGTGFAPYFLSLGLFVGALLMSIVFPLRDPAMTPRSAFSWFASKFGMLMLIGIAQALIADAILLFALKIEVTSIPLFILFSIITSLVFMSLIQFLVTAFGDPGRFVAIIILILQLTTSAGTFPLELIPNALQKFNAFLPMTYTVSGFKAVISSGNYAFLWNNILVLLVFIAFTLIGTISYFTIQYKRTFGKMELDEAV</sequence>
<keyword evidence="9" id="KW-1185">Reference proteome</keyword>
<feature type="transmembrane region" description="Helical" evidence="6">
    <location>
        <begin position="694"/>
        <end position="719"/>
    </location>
</feature>
<dbReference type="Gene3D" id="1.10.287.950">
    <property type="entry name" value="Methyl-accepting chemotaxis protein"/>
    <property type="match status" value="2"/>
</dbReference>
<gene>
    <name evidence="8" type="ORF">DCC39_14640</name>
</gene>